<sequence length="261" mass="29065">MGKNRRIREKADQKREEEAKKRKLSDPQALERATPLPIDESRLEPVQKNIKKEEKRLIVVLESAHLETVKSGSKGFGLLNVDEHAGILRKYNRDFSSSRPDITHQCLLMLLDSPLNRAGLLQVFIRTAQNVLIEINPQTRIPRTFPRFAGLMVQLLHKFSIKASDSSIKLMKVIKNPVTDHLPVGCRKVLMSYGAEKVVKPAELVPTDLNAPICLVIGAIAKGAIDVDYTEDNACIGNYPLSAALTCAKVTSAFEEAWGVF</sequence>
<evidence type="ECO:0000256" key="4">
    <source>
        <dbReference type="ARBA" id="ARBA00022552"/>
    </source>
</evidence>
<dbReference type="SUPFAM" id="SSF75217">
    <property type="entry name" value="alpha/beta knot"/>
    <property type="match status" value="1"/>
</dbReference>
<evidence type="ECO:0000256" key="10">
    <source>
        <dbReference type="ARBA" id="ARBA00023242"/>
    </source>
</evidence>
<feature type="compositionally biased region" description="Basic and acidic residues" evidence="14">
    <location>
        <begin position="9"/>
        <end position="20"/>
    </location>
</feature>
<evidence type="ECO:0000256" key="7">
    <source>
        <dbReference type="ARBA" id="ARBA00022691"/>
    </source>
</evidence>
<organism evidence="15 16">
    <name type="scientific">Tigriopus californicus</name>
    <name type="common">Marine copepod</name>
    <dbReference type="NCBI Taxonomy" id="6832"/>
    <lineage>
        <taxon>Eukaryota</taxon>
        <taxon>Metazoa</taxon>
        <taxon>Ecdysozoa</taxon>
        <taxon>Arthropoda</taxon>
        <taxon>Crustacea</taxon>
        <taxon>Multicrustacea</taxon>
        <taxon>Hexanauplia</taxon>
        <taxon>Copepoda</taxon>
        <taxon>Harpacticoida</taxon>
        <taxon>Harpacticidae</taxon>
        <taxon>Tigriopus</taxon>
    </lineage>
</organism>
<dbReference type="CDD" id="cd18088">
    <property type="entry name" value="Nep1-like"/>
    <property type="match status" value="1"/>
</dbReference>
<keyword evidence="6" id="KW-0808">Transferase</keyword>
<evidence type="ECO:0000256" key="3">
    <source>
        <dbReference type="ARBA" id="ARBA00022517"/>
    </source>
</evidence>
<evidence type="ECO:0000256" key="11">
    <source>
        <dbReference type="ARBA" id="ARBA00050871"/>
    </source>
</evidence>
<dbReference type="Proteomes" id="UP000318571">
    <property type="component" value="Chromosome 10"/>
</dbReference>
<keyword evidence="3" id="KW-0690">Ribosome biogenesis</keyword>
<gene>
    <name evidence="15" type="ORF">TCAL_13732</name>
</gene>
<dbReference type="EMBL" id="VCGU01000458">
    <property type="protein sequence ID" value="TRY63479.1"/>
    <property type="molecule type" value="Genomic_DNA"/>
</dbReference>
<evidence type="ECO:0000256" key="6">
    <source>
        <dbReference type="ARBA" id="ARBA00022679"/>
    </source>
</evidence>
<dbReference type="InterPro" id="IPR029028">
    <property type="entry name" value="Alpha/beta_knot_MTases"/>
</dbReference>
<dbReference type="GO" id="GO:0070037">
    <property type="term" value="F:rRNA (pseudouridine) methyltransferase activity"/>
    <property type="evidence" value="ECO:0007669"/>
    <property type="project" value="InterPro"/>
</dbReference>
<dbReference type="PANTHER" id="PTHR12636">
    <property type="entry name" value="NEP1/MRA1"/>
    <property type="match status" value="1"/>
</dbReference>
<evidence type="ECO:0000256" key="2">
    <source>
        <dbReference type="ARBA" id="ARBA00008115"/>
    </source>
</evidence>
<keyword evidence="9" id="KW-0694">RNA-binding</keyword>
<keyword evidence="10" id="KW-0539">Nucleus</keyword>
<dbReference type="STRING" id="6832.A0A553NDQ1"/>
<evidence type="ECO:0000256" key="9">
    <source>
        <dbReference type="ARBA" id="ARBA00022884"/>
    </source>
</evidence>
<protein>
    <recommendedName>
        <fullName evidence="13">18S rRNA (pseudouridine-N1)-methyltransferase</fullName>
    </recommendedName>
</protein>
<accession>A0A553NDQ1</accession>
<keyword evidence="5" id="KW-0489">Methyltransferase</keyword>
<dbReference type="FunFam" id="3.40.1280.10:FF:000003">
    <property type="entry name" value="Ribosomal RNA small subunit methyltransferase"/>
    <property type="match status" value="1"/>
</dbReference>
<comment type="catalytic activity">
    <reaction evidence="11">
        <text>a pseudouridine in rRNA + S-adenosyl-L-methionine = an N(1)-methylpseudouridine in rRNA + S-adenosyl-L-homocysteine + H(+)</text>
        <dbReference type="Rhea" id="RHEA:46696"/>
        <dbReference type="Rhea" id="RHEA-COMP:11634"/>
        <dbReference type="Rhea" id="RHEA-COMP:13933"/>
        <dbReference type="ChEBI" id="CHEBI:15378"/>
        <dbReference type="ChEBI" id="CHEBI:57856"/>
        <dbReference type="ChEBI" id="CHEBI:59789"/>
        <dbReference type="ChEBI" id="CHEBI:65314"/>
        <dbReference type="ChEBI" id="CHEBI:74890"/>
    </reaction>
</comment>
<evidence type="ECO:0000256" key="5">
    <source>
        <dbReference type="ARBA" id="ARBA00022603"/>
    </source>
</evidence>
<comment type="similarity">
    <text evidence="2">Belongs to the class IV-like SAM-binding methyltransferase superfamily. RNA methyltransferase NEP1 family.</text>
</comment>
<dbReference type="AlphaFoldDB" id="A0A553NDQ1"/>
<evidence type="ECO:0000313" key="15">
    <source>
        <dbReference type="EMBL" id="TRY63479.1"/>
    </source>
</evidence>
<dbReference type="InterPro" id="IPR005304">
    <property type="entry name" value="Rbsml_bgen_MeTrfase_EMG1/NEP1"/>
</dbReference>
<dbReference type="OMA" id="VHNTFEL"/>
<comment type="subcellular location">
    <subcellularLocation>
        <location evidence="1">Nucleus</location>
        <location evidence="1">Nucleolus</location>
    </subcellularLocation>
</comment>
<keyword evidence="7" id="KW-0949">S-adenosyl-L-methionine</keyword>
<evidence type="ECO:0000256" key="12">
    <source>
        <dbReference type="ARBA" id="ARBA00053784"/>
    </source>
</evidence>
<dbReference type="GO" id="GO:0019843">
    <property type="term" value="F:rRNA binding"/>
    <property type="evidence" value="ECO:0007669"/>
    <property type="project" value="UniProtKB-KW"/>
</dbReference>
<comment type="caution">
    <text evidence="15">The sequence shown here is derived from an EMBL/GenBank/DDBJ whole genome shotgun (WGS) entry which is preliminary data.</text>
</comment>
<feature type="region of interest" description="Disordered" evidence="14">
    <location>
        <begin position="1"/>
        <end position="40"/>
    </location>
</feature>
<evidence type="ECO:0000256" key="8">
    <source>
        <dbReference type="ARBA" id="ARBA00022730"/>
    </source>
</evidence>
<name>A0A553NDQ1_TIGCA</name>
<evidence type="ECO:0000256" key="13">
    <source>
        <dbReference type="ARBA" id="ARBA00081469"/>
    </source>
</evidence>
<dbReference type="InterPro" id="IPR029026">
    <property type="entry name" value="tRNA_m1G_MTases_N"/>
</dbReference>
<keyword evidence="16" id="KW-1185">Reference proteome</keyword>
<evidence type="ECO:0000313" key="16">
    <source>
        <dbReference type="Proteomes" id="UP000318571"/>
    </source>
</evidence>
<dbReference type="OrthoDB" id="269804at2759"/>
<dbReference type="GO" id="GO:0032040">
    <property type="term" value="C:small-subunit processome"/>
    <property type="evidence" value="ECO:0007669"/>
    <property type="project" value="TreeGrafter"/>
</dbReference>
<dbReference type="Pfam" id="PF03587">
    <property type="entry name" value="EMG1"/>
    <property type="match status" value="1"/>
</dbReference>
<reference evidence="15 16" key="1">
    <citation type="journal article" date="2018" name="Nat. Ecol. Evol.">
        <title>Genomic signatures of mitonuclear coevolution across populations of Tigriopus californicus.</title>
        <authorList>
            <person name="Barreto F.S."/>
            <person name="Watson E.T."/>
            <person name="Lima T.G."/>
            <person name="Willett C.S."/>
            <person name="Edmands S."/>
            <person name="Li W."/>
            <person name="Burton R.S."/>
        </authorList>
    </citation>
    <scope>NUCLEOTIDE SEQUENCE [LARGE SCALE GENOMIC DNA]</scope>
    <source>
        <strain evidence="15 16">San Diego</strain>
    </source>
</reference>
<evidence type="ECO:0000256" key="1">
    <source>
        <dbReference type="ARBA" id="ARBA00004604"/>
    </source>
</evidence>
<evidence type="ECO:0000256" key="14">
    <source>
        <dbReference type="SAM" id="MobiDB-lite"/>
    </source>
</evidence>
<keyword evidence="8" id="KW-0699">rRNA-binding</keyword>
<dbReference type="PANTHER" id="PTHR12636:SF5">
    <property type="entry name" value="RIBOSOMAL RNA SMALL SUBUNIT METHYLTRANSFERASE NEP1"/>
    <property type="match status" value="1"/>
</dbReference>
<keyword evidence="4" id="KW-0698">rRNA processing</keyword>
<proteinExistence type="inferred from homology"/>
<comment type="function">
    <text evidence="12">S-adenosyl-L-methionine-dependent pseudouridine N(1)-methyltransferase that methylates a pseudouridine in 18S rRNA. Involved the biosynthesis of the hypermodified N1-methyl-N3-(3-amino-3-carboxypropyl) pseudouridine (m1acp3-Psi) conserved in eukaryotic 18S rRNA. Also has an essential role in 40S ribosomal subunit biogenesis independent on its methyltransferase activity, facilitating the incorporation of ribosomal protein S19 during the formation of pre-ribosomes.</text>
</comment>
<dbReference type="Gene3D" id="3.40.1280.10">
    <property type="match status" value="1"/>
</dbReference>
<dbReference type="GO" id="GO:0070475">
    <property type="term" value="P:rRNA base methylation"/>
    <property type="evidence" value="ECO:0007669"/>
    <property type="project" value="InterPro"/>
</dbReference>